<evidence type="ECO:0000256" key="6">
    <source>
        <dbReference type="ARBA" id="ARBA00023125"/>
    </source>
</evidence>
<dbReference type="InterPro" id="IPR050953">
    <property type="entry name" value="N4_N6_ade-DNA_methylase"/>
</dbReference>
<organism evidence="9 10">
    <name type="scientific">Moraxella cuniculi DSM 21768</name>
    <dbReference type="NCBI Taxonomy" id="1122245"/>
    <lineage>
        <taxon>Bacteria</taxon>
        <taxon>Pseudomonadati</taxon>
        <taxon>Pseudomonadota</taxon>
        <taxon>Gammaproteobacteria</taxon>
        <taxon>Moraxellales</taxon>
        <taxon>Moraxellaceae</taxon>
        <taxon>Moraxella</taxon>
    </lineage>
</organism>
<dbReference type="Proteomes" id="UP000187495">
    <property type="component" value="Unassembled WGS sequence"/>
</dbReference>
<feature type="domain" description="Type II methyltransferase M.TaqI-like" evidence="8">
    <location>
        <begin position="90"/>
        <end position="265"/>
    </location>
</feature>
<dbReference type="InterPro" id="IPR002052">
    <property type="entry name" value="DNA_methylase_N6_adenine_CS"/>
</dbReference>
<evidence type="ECO:0000256" key="5">
    <source>
        <dbReference type="ARBA" id="ARBA00022747"/>
    </source>
</evidence>
<dbReference type="EC" id="2.1.1.72" evidence="1"/>
<dbReference type="EMBL" id="FTNU01000002">
    <property type="protein sequence ID" value="SIR80043.1"/>
    <property type="molecule type" value="Genomic_DNA"/>
</dbReference>
<reference evidence="10" key="1">
    <citation type="submission" date="2017-01" db="EMBL/GenBank/DDBJ databases">
        <authorList>
            <person name="Varghese N."/>
            <person name="Submissions S."/>
        </authorList>
    </citation>
    <scope>NUCLEOTIDE SEQUENCE [LARGE SCALE GENOMIC DNA]</scope>
    <source>
        <strain evidence="10">DSM 21768</strain>
    </source>
</reference>
<evidence type="ECO:0000256" key="7">
    <source>
        <dbReference type="ARBA" id="ARBA00047942"/>
    </source>
</evidence>
<dbReference type="GO" id="GO:0032259">
    <property type="term" value="P:methylation"/>
    <property type="evidence" value="ECO:0007669"/>
    <property type="project" value="UniProtKB-KW"/>
</dbReference>
<dbReference type="Pfam" id="PF07669">
    <property type="entry name" value="Eco57I"/>
    <property type="match status" value="1"/>
</dbReference>
<keyword evidence="5" id="KW-0680">Restriction system</keyword>
<keyword evidence="3 9" id="KW-0808">Transferase</keyword>
<dbReference type="PRINTS" id="PR00507">
    <property type="entry name" value="N12N6MTFRASE"/>
</dbReference>
<evidence type="ECO:0000256" key="1">
    <source>
        <dbReference type="ARBA" id="ARBA00011900"/>
    </source>
</evidence>
<dbReference type="InterPro" id="IPR011639">
    <property type="entry name" value="MethylTrfase_TaqI-like_dom"/>
</dbReference>
<dbReference type="GO" id="GO:0003677">
    <property type="term" value="F:DNA binding"/>
    <property type="evidence" value="ECO:0007669"/>
    <property type="project" value="UniProtKB-KW"/>
</dbReference>
<name>A0A1N7DW51_9GAMM</name>
<dbReference type="Gene3D" id="3.40.50.150">
    <property type="entry name" value="Vaccinia Virus protein VP39"/>
    <property type="match status" value="1"/>
</dbReference>
<dbReference type="PANTHER" id="PTHR33841:SF6">
    <property type="entry name" value="TYPE II METHYLTRANSFERASE M.HINDII"/>
    <property type="match status" value="1"/>
</dbReference>
<keyword evidence="4" id="KW-0949">S-adenosyl-L-methionine</keyword>
<protein>
    <recommendedName>
        <fullName evidence="1">site-specific DNA-methyltransferase (adenine-specific)</fullName>
        <ecNumber evidence="1">2.1.1.72</ecNumber>
    </recommendedName>
</protein>
<dbReference type="RefSeq" id="WP_076554646.1">
    <property type="nucleotide sequence ID" value="NZ_FTNU01000002.1"/>
</dbReference>
<evidence type="ECO:0000256" key="4">
    <source>
        <dbReference type="ARBA" id="ARBA00022691"/>
    </source>
</evidence>
<gene>
    <name evidence="9" type="ORF">SAMN02745664_102170</name>
</gene>
<accession>A0A1N7DW51</accession>
<dbReference type="InterPro" id="IPR029063">
    <property type="entry name" value="SAM-dependent_MTases_sf"/>
</dbReference>
<sequence length="510" mass="58264">MRDLSSINYNPDVLSCLANLSNDEVFTPPNIVNQMLDSLPERLWRDRNAKFLDPVCKSGVFLREIAKRLIIGLETQIPDLQERLNHIFSQQLYGIAITELTALLSRRSLYCSKKANGENSVCTVFEQDEGNIFKPKSEHIWEGGKCVECGASEAVYDRTFSLENHAYAFIHSQARKTLGLEKMKFDVIIGNPPYQLSDGGAQASAAPIYHKFIQQAKKLNPDYLIMITPSRWFAGGKGLDEFRDEMLNDKRIKEIHDFPNAIDCFPGVDIKGGVNYFIWEKNYQGDCLITTYENGEKISQMTRPLKEKGLDIFIRYNEGISILRKILAFKEDSFSELVSSRKPFGLATNVKGNPNSYTDTKDNIILYQNGGKGYVKRSSILLNHQWIDKHKVYIGRAYGAGEGFPHQILNKPIYGAPKTCCTETYLLIGDFESKEICLNVMSYISTKFFRFMVLLKKNTQDAPKRVYELVPIQDFSKPWTDKELYQKYGLSQDEIDFIEKMVRPIELSNG</sequence>
<proteinExistence type="predicted"/>
<evidence type="ECO:0000259" key="8">
    <source>
        <dbReference type="Pfam" id="PF07669"/>
    </source>
</evidence>
<dbReference type="SUPFAM" id="SSF53335">
    <property type="entry name" value="S-adenosyl-L-methionine-dependent methyltransferases"/>
    <property type="match status" value="1"/>
</dbReference>
<dbReference type="GO" id="GO:0009307">
    <property type="term" value="P:DNA restriction-modification system"/>
    <property type="evidence" value="ECO:0007669"/>
    <property type="project" value="UniProtKB-KW"/>
</dbReference>
<dbReference type="GO" id="GO:0009007">
    <property type="term" value="F:site-specific DNA-methyltransferase (adenine-specific) activity"/>
    <property type="evidence" value="ECO:0007669"/>
    <property type="project" value="UniProtKB-EC"/>
</dbReference>
<keyword evidence="10" id="KW-1185">Reference proteome</keyword>
<evidence type="ECO:0000256" key="2">
    <source>
        <dbReference type="ARBA" id="ARBA00022603"/>
    </source>
</evidence>
<comment type="catalytic activity">
    <reaction evidence="7">
        <text>a 2'-deoxyadenosine in DNA + S-adenosyl-L-methionine = an N(6)-methyl-2'-deoxyadenosine in DNA + S-adenosyl-L-homocysteine + H(+)</text>
        <dbReference type="Rhea" id="RHEA:15197"/>
        <dbReference type="Rhea" id="RHEA-COMP:12418"/>
        <dbReference type="Rhea" id="RHEA-COMP:12419"/>
        <dbReference type="ChEBI" id="CHEBI:15378"/>
        <dbReference type="ChEBI" id="CHEBI:57856"/>
        <dbReference type="ChEBI" id="CHEBI:59789"/>
        <dbReference type="ChEBI" id="CHEBI:90615"/>
        <dbReference type="ChEBI" id="CHEBI:90616"/>
        <dbReference type="EC" id="2.1.1.72"/>
    </reaction>
</comment>
<dbReference type="AlphaFoldDB" id="A0A1N7DW51"/>
<evidence type="ECO:0000313" key="10">
    <source>
        <dbReference type="Proteomes" id="UP000187495"/>
    </source>
</evidence>
<keyword evidence="6" id="KW-0238">DNA-binding</keyword>
<dbReference type="PROSITE" id="PS00092">
    <property type="entry name" value="N6_MTASE"/>
    <property type="match status" value="1"/>
</dbReference>
<evidence type="ECO:0000256" key="3">
    <source>
        <dbReference type="ARBA" id="ARBA00022679"/>
    </source>
</evidence>
<dbReference type="STRING" id="34061.B0189_02890"/>
<keyword evidence="2 9" id="KW-0489">Methyltransferase</keyword>
<dbReference type="PANTHER" id="PTHR33841">
    <property type="entry name" value="DNA METHYLTRANSFERASE YEEA-RELATED"/>
    <property type="match status" value="1"/>
</dbReference>
<evidence type="ECO:0000313" key="9">
    <source>
        <dbReference type="EMBL" id="SIR80043.1"/>
    </source>
</evidence>